<dbReference type="SUPFAM" id="SSF48452">
    <property type="entry name" value="TPR-like"/>
    <property type="match status" value="1"/>
</dbReference>
<reference evidence="5" key="1">
    <citation type="journal article" date="2014" name="Int. J. Syst. Evol. Microbiol.">
        <title>Complete genome sequence of Corynebacterium casei LMG S-19264T (=DSM 44701T), isolated from a smear-ripened cheese.</title>
        <authorList>
            <consortium name="US DOE Joint Genome Institute (JGI-PGF)"/>
            <person name="Walter F."/>
            <person name="Albersmeier A."/>
            <person name="Kalinowski J."/>
            <person name="Ruckert C."/>
        </authorList>
    </citation>
    <scope>NUCLEOTIDE SEQUENCE</scope>
    <source>
        <strain evidence="5">NBRC 110023</strain>
    </source>
</reference>
<dbReference type="Pfam" id="PF00486">
    <property type="entry name" value="Trans_reg_C"/>
    <property type="match status" value="1"/>
</dbReference>
<dbReference type="SMART" id="SM00862">
    <property type="entry name" value="Trans_reg_C"/>
    <property type="match status" value="1"/>
</dbReference>
<keyword evidence="3" id="KW-0472">Membrane</keyword>
<protein>
    <recommendedName>
        <fullName evidence="4">OmpR/PhoB-type domain-containing protein</fullName>
    </recommendedName>
</protein>
<dbReference type="InterPro" id="IPR016032">
    <property type="entry name" value="Sig_transdc_resp-reg_C-effctor"/>
</dbReference>
<dbReference type="PROSITE" id="PS51755">
    <property type="entry name" value="OMPR_PHOB"/>
    <property type="match status" value="1"/>
</dbReference>
<feature type="transmembrane region" description="Helical" evidence="3">
    <location>
        <begin position="138"/>
        <end position="158"/>
    </location>
</feature>
<proteinExistence type="predicted"/>
<keyword evidence="6" id="KW-1185">Reference proteome</keyword>
<dbReference type="AlphaFoldDB" id="A0AA37T257"/>
<reference evidence="5" key="2">
    <citation type="submission" date="2023-01" db="EMBL/GenBank/DDBJ databases">
        <title>Draft genome sequence of Agaribacter marinus strain NBRC 110023.</title>
        <authorList>
            <person name="Sun Q."/>
            <person name="Mori K."/>
        </authorList>
    </citation>
    <scope>NUCLEOTIDE SEQUENCE</scope>
    <source>
        <strain evidence="5">NBRC 110023</strain>
    </source>
</reference>
<evidence type="ECO:0000256" key="2">
    <source>
        <dbReference type="PROSITE-ProRule" id="PRU01091"/>
    </source>
</evidence>
<dbReference type="SMART" id="SM00028">
    <property type="entry name" value="TPR"/>
    <property type="match status" value="4"/>
</dbReference>
<sequence>MIYETGGHFVDANQLTVTLPDGKVLAVRPKTFALLLVFMRKPQTLLSKQLLIDKVWDDVHAQEKNLFQAIAEVREIFKGKQVIKTFPRKGYRWQLAVSSLIEADFSQTIAAKQIGLTEEIATLPIDKSPRARLKLKKAWLAVAAIALAFISALATHYWPMTKLEDKLTTNTVLVLPVRNHIAGSDHLWTYYGLLDQLNSQIQPPSPLRMLSTEFVLQYIDYLNLQRQYSNKDIHKFLQLLKPYASVVAELAGSVGDYQLSYRLIFRDHEKKGVLFGNDLRALSTQLATELSRLLGNDQPDENEARQDFSSTLMATALDYKNDNQCQQAVPLFKSALALNKNNKHAWLLLAQCLIYQHKYQAAENELKQALAYSTPSSPLHPRLLHWLATSHSAQGEFSQAQDNIELSQQLLQSGQDPLYQAYNWQVNGHILAQNRDFSLAQEALDKALALHESIHCPVGQNSVLMQLHQLFLTQNNYAQAKQALDRATQIARDIGLK</sequence>
<dbReference type="Pfam" id="PF14559">
    <property type="entry name" value="TPR_19"/>
    <property type="match status" value="1"/>
</dbReference>
<keyword evidence="3" id="KW-1133">Transmembrane helix</keyword>
<dbReference type="Proteomes" id="UP001156601">
    <property type="component" value="Unassembled WGS sequence"/>
</dbReference>
<dbReference type="SUPFAM" id="SSF46894">
    <property type="entry name" value="C-terminal effector domain of the bipartite response regulators"/>
    <property type="match status" value="1"/>
</dbReference>
<feature type="DNA-binding region" description="OmpR/PhoB-type" evidence="2">
    <location>
        <begin position="1"/>
        <end position="95"/>
    </location>
</feature>
<keyword evidence="1 2" id="KW-0238">DNA-binding</keyword>
<evidence type="ECO:0000313" key="6">
    <source>
        <dbReference type="Proteomes" id="UP001156601"/>
    </source>
</evidence>
<dbReference type="InterPro" id="IPR036388">
    <property type="entry name" value="WH-like_DNA-bd_sf"/>
</dbReference>
<comment type="caution">
    <text evidence="5">The sequence shown here is derived from an EMBL/GenBank/DDBJ whole genome shotgun (WGS) entry which is preliminary data.</text>
</comment>
<evidence type="ECO:0000256" key="3">
    <source>
        <dbReference type="SAM" id="Phobius"/>
    </source>
</evidence>
<evidence type="ECO:0000259" key="4">
    <source>
        <dbReference type="PROSITE" id="PS51755"/>
    </source>
</evidence>
<organism evidence="5 6">
    <name type="scientific">Agaribacter marinus</name>
    <dbReference type="NCBI Taxonomy" id="1431249"/>
    <lineage>
        <taxon>Bacteria</taxon>
        <taxon>Pseudomonadati</taxon>
        <taxon>Pseudomonadota</taxon>
        <taxon>Gammaproteobacteria</taxon>
        <taxon>Alteromonadales</taxon>
        <taxon>Alteromonadaceae</taxon>
        <taxon>Agaribacter</taxon>
    </lineage>
</organism>
<evidence type="ECO:0000313" key="5">
    <source>
        <dbReference type="EMBL" id="GLR72221.1"/>
    </source>
</evidence>
<dbReference type="InterPro" id="IPR011990">
    <property type="entry name" value="TPR-like_helical_dom_sf"/>
</dbReference>
<dbReference type="InterPro" id="IPR019734">
    <property type="entry name" value="TPR_rpt"/>
</dbReference>
<dbReference type="Gene3D" id="1.25.40.10">
    <property type="entry name" value="Tetratricopeptide repeat domain"/>
    <property type="match status" value="2"/>
</dbReference>
<feature type="domain" description="OmpR/PhoB-type" evidence="4">
    <location>
        <begin position="1"/>
        <end position="95"/>
    </location>
</feature>
<evidence type="ECO:0000256" key="1">
    <source>
        <dbReference type="ARBA" id="ARBA00023125"/>
    </source>
</evidence>
<dbReference type="Gene3D" id="1.10.10.10">
    <property type="entry name" value="Winged helix-like DNA-binding domain superfamily/Winged helix DNA-binding domain"/>
    <property type="match status" value="1"/>
</dbReference>
<gene>
    <name evidence="5" type="ORF">GCM10007852_31290</name>
</gene>
<dbReference type="EMBL" id="BSOT01000009">
    <property type="protein sequence ID" value="GLR72221.1"/>
    <property type="molecule type" value="Genomic_DNA"/>
</dbReference>
<name>A0AA37T257_9ALTE</name>
<dbReference type="GO" id="GO:0003677">
    <property type="term" value="F:DNA binding"/>
    <property type="evidence" value="ECO:0007669"/>
    <property type="project" value="UniProtKB-UniRule"/>
</dbReference>
<dbReference type="GO" id="GO:0006355">
    <property type="term" value="P:regulation of DNA-templated transcription"/>
    <property type="evidence" value="ECO:0007669"/>
    <property type="project" value="InterPro"/>
</dbReference>
<keyword evidence="3" id="KW-0812">Transmembrane</keyword>
<dbReference type="InterPro" id="IPR001867">
    <property type="entry name" value="OmpR/PhoB-type_DNA-bd"/>
</dbReference>
<dbReference type="GO" id="GO:0000160">
    <property type="term" value="P:phosphorelay signal transduction system"/>
    <property type="evidence" value="ECO:0007669"/>
    <property type="project" value="InterPro"/>
</dbReference>
<accession>A0AA37T257</accession>
<dbReference type="RefSeq" id="WP_284218616.1">
    <property type="nucleotide sequence ID" value="NZ_BSOT01000009.1"/>
</dbReference>